<protein>
    <submittedName>
        <fullName evidence="1">Uncharacterized protein</fullName>
    </submittedName>
</protein>
<dbReference type="Proteomes" id="UP000515472">
    <property type="component" value="Chromosome"/>
</dbReference>
<reference evidence="1 2" key="1">
    <citation type="submission" date="2020-06" db="EMBL/GenBank/DDBJ databases">
        <title>Interaction of electrochemicaly active bacteria, Geobacter bremensis R4 on different carbon anode.</title>
        <authorList>
            <person name="Meng L."/>
            <person name="Yoshida N."/>
        </authorList>
    </citation>
    <scope>NUCLEOTIDE SEQUENCE [LARGE SCALE GENOMIC DNA]</scope>
    <source>
        <strain evidence="1 2">R4</strain>
    </source>
</reference>
<sequence length="248" mass="28797">MDFPEYKARIVGFHRILMFLWMIQENNYPLSDLQKKRLVQEFVPLLRQWCSSPQESDYLPHVELSVATYLEIYRTNNDPDTALEDTPFVPDNLSTLTPGVLKSLKHVDLMGDIDTLTRQAEVVKQEIIAHGKVMRVLFDYSNELNGEKPPLLSLVKDFIRDKNGKILYPFEYWRDCVEVWMKKFFHNHSNERIAKEFNFSTSSSGTLRARQKLVSDMLSEVNDLIDLLKSNKFPPKILSGTKQPSVKG</sequence>
<keyword evidence="2" id="KW-1185">Reference proteome</keyword>
<organism evidence="1 2">
    <name type="scientific">Citrifermentans bremense</name>
    <dbReference type="NCBI Taxonomy" id="60035"/>
    <lineage>
        <taxon>Bacteria</taxon>
        <taxon>Pseudomonadati</taxon>
        <taxon>Thermodesulfobacteriota</taxon>
        <taxon>Desulfuromonadia</taxon>
        <taxon>Geobacterales</taxon>
        <taxon>Geobacteraceae</taxon>
        <taxon>Citrifermentans</taxon>
    </lineage>
</organism>
<evidence type="ECO:0000313" key="1">
    <source>
        <dbReference type="EMBL" id="BCG46836.1"/>
    </source>
</evidence>
<dbReference type="RefSeq" id="WP_185244955.1">
    <property type="nucleotide sequence ID" value="NZ_AP023213.1"/>
</dbReference>
<proteinExistence type="predicted"/>
<name>A0A6S6M4H0_9BACT</name>
<dbReference type="AlphaFoldDB" id="A0A6S6M4H0"/>
<accession>A0A6S6M4H0</accession>
<dbReference type="KEGG" id="gbn:GEOBRER4_15860"/>
<gene>
    <name evidence="1" type="ORF">GEOBRER4_n1649</name>
</gene>
<dbReference type="EMBL" id="AP023213">
    <property type="protein sequence ID" value="BCG46836.1"/>
    <property type="molecule type" value="Genomic_DNA"/>
</dbReference>
<evidence type="ECO:0000313" key="2">
    <source>
        <dbReference type="Proteomes" id="UP000515472"/>
    </source>
</evidence>